<dbReference type="Proteomes" id="UP000267268">
    <property type="component" value="Chromosome 1"/>
</dbReference>
<dbReference type="Pfam" id="PF16355">
    <property type="entry name" value="DUF4982"/>
    <property type="match status" value="1"/>
</dbReference>
<dbReference type="InterPro" id="IPR017853">
    <property type="entry name" value="GH"/>
</dbReference>
<dbReference type="InterPro" id="IPR006102">
    <property type="entry name" value="Ig-like_GH2"/>
</dbReference>
<dbReference type="PANTHER" id="PTHR42732">
    <property type="entry name" value="BETA-GALACTOSIDASE"/>
    <property type="match status" value="1"/>
</dbReference>
<dbReference type="PANTHER" id="PTHR42732:SF1">
    <property type="entry name" value="BETA-MANNOSIDASE"/>
    <property type="match status" value="1"/>
</dbReference>
<feature type="domain" description="DUF4982" evidence="5">
    <location>
        <begin position="632"/>
        <end position="694"/>
    </location>
</feature>
<evidence type="ECO:0000259" key="4">
    <source>
        <dbReference type="Pfam" id="PF02836"/>
    </source>
</evidence>
<dbReference type="InterPro" id="IPR013783">
    <property type="entry name" value="Ig-like_fold"/>
</dbReference>
<dbReference type="SUPFAM" id="SSF49785">
    <property type="entry name" value="Galactose-binding domain-like"/>
    <property type="match status" value="1"/>
</dbReference>
<keyword evidence="2 7" id="KW-0378">Hydrolase</keyword>
<evidence type="ECO:0000313" key="7">
    <source>
        <dbReference type="EMBL" id="AZQ63569.1"/>
    </source>
</evidence>
<dbReference type="Gene3D" id="3.20.20.80">
    <property type="entry name" value="Glycosidases"/>
    <property type="match status" value="1"/>
</dbReference>
<dbReference type="PRINTS" id="PR00132">
    <property type="entry name" value="GLHYDRLASE2"/>
</dbReference>
<dbReference type="AlphaFoldDB" id="A0A3Q9FQD5"/>
<evidence type="ECO:0000313" key="8">
    <source>
        <dbReference type="Proteomes" id="UP000267268"/>
    </source>
</evidence>
<dbReference type="Gene3D" id="2.60.40.10">
    <property type="entry name" value="Immunoglobulins"/>
    <property type="match status" value="2"/>
</dbReference>
<dbReference type="InterPro" id="IPR006103">
    <property type="entry name" value="Glyco_hydro_2_cat"/>
</dbReference>
<evidence type="ECO:0000256" key="2">
    <source>
        <dbReference type="ARBA" id="ARBA00022801"/>
    </source>
</evidence>
<dbReference type="EMBL" id="CP034562">
    <property type="protein sequence ID" value="AZQ63569.1"/>
    <property type="molecule type" value="Genomic_DNA"/>
</dbReference>
<protein>
    <submittedName>
        <fullName evidence="7">Glycoside hydrolase family 2 protein</fullName>
    </submittedName>
</protein>
<proteinExistence type="inferred from homology"/>
<evidence type="ECO:0000259" key="5">
    <source>
        <dbReference type="Pfam" id="PF16355"/>
    </source>
</evidence>
<keyword evidence="8" id="KW-1185">Reference proteome</keyword>
<dbReference type="GO" id="GO:0005975">
    <property type="term" value="P:carbohydrate metabolic process"/>
    <property type="evidence" value="ECO:0007669"/>
    <property type="project" value="InterPro"/>
</dbReference>
<dbReference type="Pfam" id="PF22666">
    <property type="entry name" value="Glyco_hydro_2_N2"/>
    <property type="match status" value="1"/>
</dbReference>
<dbReference type="Gene3D" id="2.60.120.260">
    <property type="entry name" value="Galactose-binding domain-like"/>
    <property type="match status" value="1"/>
</dbReference>
<dbReference type="InterPro" id="IPR051913">
    <property type="entry name" value="GH2_Domain-Containing"/>
</dbReference>
<dbReference type="InterPro" id="IPR054593">
    <property type="entry name" value="Beta-mannosidase-like_N2"/>
</dbReference>
<dbReference type="KEGG" id="fll:EI427_15470"/>
<evidence type="ECO:0000259" key="3">
    <source>
        <dbReference type="Pfam" id="PF00703"/>
    </source>
</evidence>
<dbReference type="InterPro" id="IPR032311">
    <property type="entry name" value="DUF4982"/>
</dbReference>
<feature type="domain" description="Beta-mannosidase-like galactose-binding" evidence="6">
    <location>
        <begin position="86"/>
        <end position="155"/>
    </location>
</feature>
<accession>A0A3Q9FQD5</accession>
<dbReference type="Pfam" id="PF00703">
    <property type="entry name" value="Glyco_hydro_2"/>
    <property type="match status" value="1"/>
</dbReference>
<dbReference type="OrthoDB" id="1007335at2"/>
<dbReference type="SUPFAM" id="SSF51445">
    <property type="entry name" value="(Trans)glycosidases"/>
    <property type="match status" value="1"/>
</dbReference>
<evidence type="ECO:0000259" key="6">
    <source>
        <dbReference type="Pfam" id="PF22666"/>
    </source>
</evidence>
<comment type="similarity">
    <text evidence="1">Belongs to the glycosyl hydrolase 2 family.</text>
</comment>
<dbReference type="GO" id="GO:0004553">
    <property type="term" value="F:hydrolase activity, hydrolyzing O-glycosyl compounds"/>
    <property type="evidence" value="ECO:0007669"/>
    <property type="project" value="InterPro"/>
</dbReference>
<organism evidence="7 8">
    <name type="scientific">Flammeovirga pectinis</name>
    <dbReference type="NCBI Taxonomy" id="2494373"/>
    <lineage>
        <taxon>Bacteria</taxon>
        <taxon>Pseudomonadati</taxon>
        <taxon>Bacteroidota</taxon>
        <taxon>Cytophagia</taxon>
        <taxon>Cytophagales</taxon>
        <taxon>Flammeovirgaceae</taxon>
        <taxon>Flammeovirga</taxon>
    </lineage>
</organism>
<feature type="domain" description="Glycoside hydrolase family 2 catalytic" evidence="4">
    <location>
        <begin position="288"/>
        <end position="611"/>
    </location>
</feature>
<name>A0A3Q9FQD5_9BACT</name>
<dbReference type="InterPro" id="IPR008979">
    <property type="entry name" value="Galactose-bd-like_sf"/>
</dbReference>
<dbReference type="Pfam" id="PF02836">
    <property type="entry name" value="Glyco_hydro_2_C"/>
    <property type="match status" value="1"/>
</dbReference>
<evidence type="ECO:0000256" key="1">
    <source>
        <dbReference type="ARBA" id="ARBA00007401"/>
    </source>
</evidence>
<dbReference type="InterPro" id="IPR006101">
    <property type="entry name" value="Glyco_hydro_2"/>
</dbReference>
<reference evidence="7 8" key="1">
    <citation type="submission" date="2018-12" db="EMBL/GenBank/DDBJ databases">
        <title>Flammeovirga pectinis sp. nov., isolated from the gut of the Korean scallop, Patinopecten yessoensis.</title>
        <authorList>
            <person name="Bae J.-W."/>
            <person name="Jeong Y.-S."/>
            <person name="Kang W."/>
        </authorList>
    </citation>
    <scope>NUCLEOTIDE SEQUENCE [LARGE SCALE GENOMIC DNA]</scope>
    <source>
        <strain evidence="7 8">L12M1</strain>
    </source>
</reference>
<feature type="domain" description="Glycoside hydrolase family 2 immunoglobulin-like beta-sandwich" evidence="3">
    <location>
        <begin position="183"/>
        <end position="286"/>
    </location>
</feature>
<sequence>MIYMNRKLFIFIYLFMQLQFSFAQRKTIDLNDEKWFFHKGELGGIWEVLRPINPIFQVKWTEISLPHTYNTTDILDSEKEYYQGVVWYKVKINLNEILKEDRYFLRFENIGNYADIYIDTEKIGCYNSVYTPLELEITDKLREKSFYLTLRVDNSRRLKLPPSDLNDYYLSGGILGNLKLLVKPKVHYESLIVQTDYNLQNKRAYCKVIPKIINDVDTSLFYSQFVISSLNDSLINKFNSNINEFDLKLNQLWSPNNPKLFKFEAQLISKKTNVIIDKVEKIIGFKKIELRENNFFLNGKRVLIKGVSRHSDQFLAGAAEKDVYVEREFNMIKSMGANFIRLGHYPASSKILQICDSLGIMVWEEISWSRSGYSGGDQRIFLLNQLKSMIYNHSYNVSIIAWGLGNELDMKWKESSISNIDKTNNLLKEFIDTTKKFDSTRFTSIRRFEKINNNVDLYSPSLWPGWYSNNYTDYKRLIENNIKKYSNFFHAEWGASSIYTRHSENPYIHLMKIDSTLNGEEIVGAFLNGGGFKRPSKDGDWSETYQCDLIDWILKEQLNLSNFTGSAYWAFKDFPTPLRPNNPIPYMNLKGLTTRDLQKKDAFYVFQSYWATKPMVRIYSHTWKNRWGSKNEKKMIKVYSNCDSVELFKDGVLIGVKKRDIKKFPCSGLFWNVKLRNKSDNLFKAVGYKNGVVVHDEVLFHYVIKDWGVPNDLVCKIEKDQLKMKVIDSKGKFCLDADNFIMIESLDKKNIQNKGVINFSNKAQLINGCLNYQLKSNDDHFKVTVFLEDNIILKHIN</sequence>
<gene>
    <name evidence="7" type="ORF">EI427_15470</name>
</gene>